<accession>A0A6H9US99</accession>
<dbReference type="EMBL" id="VZRB01000032">
    <property type="protein sequence ID" value="KAB1141385.1"/>
    <property type="molecule type" value="Genomic_DNA"/>
</dbReference>
<evidence type="ECO:0000313" key="2">
    <source>
        <dbReference type="Proteomes" id="UP000442707"/>
    </source>
</evidence>
<dbReference type="AlphaFoldDB" id="A0A6H9US99"/>
<name>A0A6H9US99_9ACTN</name>
<protein>
    <submittedName>
        <fullName evidence="1">Uncharacterized protein</fullName>
    </submittedName>
</protein>
<proteinExistence type="predicted"/>
<organism evidence="1 2">
    <name type="scientific">Streptomyces luteolifulvus</name>
    <dbReference type="NCBI Taxonomy" id="2615112"/>
    <lineage>
        <taxon>Bacteria</taxon>
        <taxon>Bacillati</taxon>
        <taxon>Actinomycetota</taxon>
        <taxon>Actinomycetes</taxon>
        <taxon>Kitasatosporales</taxon>
        <taxon>Streptomycetaceae</taxon>
        <taxon>Streptomyces</taxon>
    </lineage>
</organism>
<keyword evidence="2" id="KW-1185">Reference proteome</keyword>
<comment type="caution">
    <text evidence="1">The sequence shown here is derived from an EMBL/GenBank/DDBJ whole genome shotgun (WGS) entry which is preliminary data.</text>
</comment>
<sequence>MRTPRRPARHRGTAMIPPAAVAIVRAAVEITLGNGLRSAGDMAEQVVEELTAMGWTITLDEPDDDRPAAA</sequence>
<dbReference type="Proteomes" id="UP000442707">
    <property type="component" value="Unassembled WGS sequence"/>
</dbReference>
<reference evidence="1 2" key="1">
    <citation type="submission" date="2019-09" db="EMBL/GenBank/DDBJ databases">
        <title>Screening of Novel Bioactive Compounds from Soil-Associated.</title>
        <authorList>
            <person name="Zhao S."/>
        </authorList>
    </citation>
    <scope>NUCLEOTIDE SEQUENCE [LARGE SCALE GENOMIC DNA]</scope>
    <source>
        <strain evidence="1 2">HIT-DPA4</strain>
    </source>
</reference>
<evidence type="ECO:0000313" key="1">
    <source>
        <dbReference type="EMBL" id="KAB1141385.1"/>
    </source>
</evidence>
<gene>
    <name evidence="1" type="ORF">F7R91_32685</name>
</gene>